<evidence type="ECO:0000256" key="6">
    <source>
        <dbReference type="ARBA" id="ARBA00022617"/>
    </source>
</evidence>
<organism evidence="16 17">
    <name type="scientific">Achromobacter pestifer</name>
    <dbReference type="NCBI Taxonomy" id="1353889"/>
    <lineage>
        <taxon>Bacteria</taxon>
        <taxon>Pseudomonadati</taxon>
        <taxon>Pseudomonadota</taxon>
        <taxon>Betaproteobacteria</taxon>
        <taxon>Burkholderiales</taxon>
        <taxon>Alcaligenaceae</taxon>
        <taxon>Achromobacter</taxon>
    </lineage>
</organism>
<evidence type="ECO:0000256" key="11">
    <source>
        <dbReference type="ARBA" id="ARBA00023004"/>
    </source>
</evidence>
<evidence type="ECO:0000256" key="10">
    <source>
        <dbReference type="ARBA" id="ARBA00023002"/>
    </source>
</evidence>
<feature type="transmembrane region" description="Helical" evidence="15">
    <location>
        <begin position="120"/>
        <end position="139"/>
    </location>
</feature>
<evidence type="ECO:0000256" key="3">
    <source>
        <dbReference type="ARBA" id="ARBA00006501"/>
    </source>
</evidence>
<feature type="transmembrane region" description="Helical" evidence="15">
    <location>
        <begin position="12"/>
        <end position="34"/>
    </location>
</feature>
<dbReference type="PANTHER" id="PTHR40255">
    <property type="entry name" value="UPF0093 MEMBRANE PROTEIN SLR1790"/>
    <property type="match status" value="1"/>
</dbReference>
<keyword evidence="10" id="KW-0560">Oxidoreductase</keyword>
<comment type="subcellular location">
    <subcellularLocation>
        <location evidence="1">Cell membrane</location>
        <topology evidence="1">Multi-pass membrane protein</topology>
    </subcellularLocation>
</comment>
<dbReference type="AlphaFoldDB" id="A0A7D4DX98"/>
<dbReference type="PANTHER" id="PTHR40255:SF1">
    <property type="entry name" value="PROTOPORPHYRINOGEN IX OXIDASE"/>
    <property type="match status" value="1"/>
</dbReference>
<evidence type="ECO:0000256" key="13">
    <source>
        <dbReference type="ARBA" id="ARBA00048390"/>
    </source>
</evidence>
<protein>
    <recommendedName>
        <fullName evidence="4 14">Protoporphyrinogen IX oxidase</fullName>
        <ecNumber evidence="14">1.3.99.-</ecNumber>
    </recommendedName>
</protein>
<evidence type="ECO:0000256" key="12">
    <source>
        <dbReference type="ARBA" id="ARBA00023136"/>
    </source>
</evidence>
<sequence>MGYLLIKSLHIALMLFWVSGMMVQGFVLAAAAKLPGPALPQELARLRLLRRWERTLTTPAMVGALATGVYLAASAGWFGSGWLSVKLALVLGLAAAHGMQAGRLRRTVEAAGGGVGTARVNLLPLVAIALVLIIVLVVLKPF</sequence>
<evidence type="ECO:0000256" key="8">
    <source>
        <dbReference type="ARBA" id="ARBA00022723"/>
    </source>
</evidence>
<evidence type="ECO:0000256" key="15">
    <source>
        <dbReference type="SAM" id="Phobius"/>
    </source>
</evidence>
<dbReference type="GO" id="GO:0046872">
    <property type="term" value="F:metal ion binding"/>
    <property type="evidence" value="ECO:0007669"/>
    <property type="project" value="UniProtKB-UniRule"/>
</dbReference>
<dbReference type="PIRSF" id="PIRSF004638">
    <property type="entry name" value="UCP004638"/>
    <property type="match status" value="1"/>
</dbReference>
<dbReference type="Proteomes" id="UP000500970">
    <property type="component" value="Chromosome"/>
</dbReference>
<dbReference type="UniPathway" id="UPA00251">
    <property type="reaction ID" value="UER00324"/>
</dbReference>
<comment type="catalytic activity">
    <reaction evidence="13 14">
        <text>protoporphyrinogen IX + 3 A = protoporphyrin IX + 3 AH2</text>
        <dbReference type="Rhea" id="RHEA:62000"/>
        <dbReference type="ChEBI" id="CHEBI:13193"/>
        <dbReference type="ChEBI" id="CHEBI:17499"/>
        <dbReference type="ChEBI" id="CHEBI:57306"/>
        <dbReference type="ChEBI" id="CHEBI:57307"/>
    </reaction>
</comment>
<comment type="cofactor">
    <cofactor evidence="14">
        <name>heme b</name>
        <dbReference type="ChEBI" id="CHEBI:60344"/>
    </cofactor>
    <text evidence="14">Binds 1 heme b (iron(II)-protoporphyrin IX) group per subunit.</text>
</comment>
<name>A0A7D4DX98_9BURK</name>
<gene>
    <name evidence="16" type="ORF">FOC84_12350</name>
</gene>
<comment type="function">
    <text evidence="14">Catalyzes the oxidation of protoporphyrinogen IX to protoporphyrin IX.</text>
</comment>
<evidence type="ECO:0000256" key="1">
    <source>
        <dbReference type="ARBA" id="ARBA00004651"/>
    </source>
</evidence>
<keyword evidence="6 14" id="KW-0349">Heme</keyword>
<comment type="similarity">
    <text evidence="3 14">Belongs to the HemJ family.</text>
</comment>
<proteinExistence type="inferred from homology"/>
<evidence type="ECO:0000313" key="17">
    <source>
        <dbReference type="Proteomes" id="UP000500970"/>
    </source>
</evidence>
<dbReference type="KEGG" id="apes:FOC84_12350"/>
<keyword evidence="8 14" id="KW-0479">Metal-binding</keyword>
<evidence type="ECO:0000256" key="7">
    <source>
        <dbReference type="ARBA" id="ARBA00022692"/>
    </source>
</evidence>
<dbReference type="Pfam" id="PF03653">
    <property type="entry name" value="UPF0093"/>
    <property type="match status" value="1"/>
</dbReference>
<dbReference type="InterPro" id="IPR005265">
    <property type="entry name" value="HemJ-like"/>
</dbReference>
<keyword evidence="12 14" id="KW-0472">Membrane</keyword>
<keyword evidence="7 15" id="KW-0812">Transmembrane</keyword>
<evidence type="ECO:0000256" key="9">
    <source>
        <dbReference type="ARBA" id="ARBA00022989"/>
    </source>
</evidence>
<accession>A0A7D4DX98</accession>
<comment type="pathway">
    <text evidence="2 14">Porphyrin-containing compound metabolism; protoporphyrin-IX biosynthesis; protoporphyrin-IX from protoporphyrinogen-IX: step 1/1.</text>
</comment>
<dbReference type="GO" id="GO:0070818">
    <property type="term" value="F:protoporphyrinogen oxidase activity"/>
    <property type="evidence" value="ECO:0007669"/>
    <property type="project" value="UniProtKB-UniRule"/>
</dbReference>
<evidence type="ECO:0000256" key="5">
    <source>
        <dbReference type="ARBA" id="ARBA00022475"/>
    </source>
</evidence>
<feature type="transmembrane region" description="Helical" evidence="15">
    <location>
        <begin position="79"/>
        <end position="99"/>
    </location>
</feature>
<dbReference type="RefSeq" id="WP_173144669.1">
    <property type="nucleotide sequence ID" value="NZ_CP053985.1"/>
</dbReference>
<reference evidence="16 17" key="1">
    <citation type="submission" date="2020-05" db="EMBL/GenBank/DDBJ databases">
        <title>FDA dAtabase for Regulatory Grade micrObial Sequences (FDA-ARGOS): Supporting development and validation of Infectious Disease Dx tests.</title>
        <authorList>
            <person name="Sproer C."/>
            <person name="Gronow S."/>
            <person name="Severitt S."/>
            <person name="Schroder I."/>
            <person name="Tallon L."/>
            <person name="Sadzewicz L."/>
            <person name="Zhao X."/>
            <person name="Vavikolanu K."/>
            <person name="Mehta A."/>
            <person name="Aluvathingal J."/>
            <person name="Nadendla S."/>
            <person name="Myers T."/>
            <person name="Yan Y."/>
            <person name="Sichtig H."/>
        </authorList>
    </citation>
    <scope>NUCLEOTIDE SEQUENCE [LARGE SCALE GENOMIC DNA]</scope>
    <source>
        <strain evidence="16 17">FDAARGOS_790</strain>
    </source>
</reference>
<evidence type="ECO:0000256" key="4">
    <source>
        <dbReference type="ARBA" id="ARBA00017504"/>
    </source>
</evidence>
<dbReference type="GO" id="GO:0006782">
    <property type="term" value="P:protoporphyrinogen IX biosynthetic process"/>
    <property type="evidence" value="ECO:0007669"/>
    <property type="project" value="UniProtKB-UniRule"/>
</dbReference>
<keyword evidence="9 15" id="KW-1133">Transmembrane helix</keyword>
<evidence type="ECO:0000313" key="16">
    <source>
        <dbReference type="EMBL" id="QKH35692.1"/>
    </source>
</evidence>
<dbReference type="EMBL" id="CP053985">
    <property type="protein sequence ID" value="QKH35692.1"/>
    <property type="molecule type" value="Genomic_DNA"/>
</dbReference>
<dbReference type="GO" id="GO:0005886">
    <property type="term" value="C:plasma membrane"/>
    <property type="evidence" value="ECO:0007669"/>
    <property type="project" value="UniProtKB-SubCell"/>
</dbReference>
<evidence type="ECO:0000256" key="2">
    <source>
        <dbReference type="ARBA" id="ARBA00005073"/>
    </source>
</evidence>
<keyword evidence="17" id="KW-1185">Reference proteome</keyword>
<dbReference type="EC" id="1.3.99.-" evidence="14"/>
<evidence type="ECO:0000256" key="14">
    <source>
        <dbReference type="PIRNR" id="PIRNR004638"/>
    </source>
</evidence>
<keyword evidence="5 14" id="KW-1003">Cell membrane</keyword>
<keyword evidence="11 14" id="KW-0408">Iron</keyword>